<dbReference type="AlphaFoldDB" id="A0A6A5SVQ0"/>
<accession>A0A6A5SVQ0</accession>
<evidence type="ECO:0000313" key="2">
    <source>
        <dbReference type="Proteomes" id="UP000800038"/>
    </source>
</evidence>
<gene>
    <name evidence="1" type="ORF">EJ02DRAFT_420894</name>
</gene>
<sequence length="124" mass="13945">MFPPPEIACAPQGWLPALTFTCGRMFGEFFTAIPGNYGLRAVKYIKFPHMHWFNRSSMLLAPTNPGVELAVACCSLTKLDMAFHFIKVTVYNDNPRRRVPLSVDSVLDHFCLLPLLKCANLQEA</sequence>
<reference evidence="1" key="1">
    <citation type="journal article" date="2020" name="Stud. Mycol.">
        <title>101 Dothideomycetes genomes: a test case for predicting lifestyles and emergence of pathogens.</title>
        <authorList>
            <person name="Haridas S."/>
            <person name="Albert R."/>
            <person name="Binder M."/>
            <person name="Bloem J."/>
            <person name="Labutti K."/>
            <person name="Salamov A."/>
            <person name="Andreopoulos B."/>
            <person name="Baker S."/>
            <person name="Barry K."/>
            <person name="Bills G."/>
            <person name="Bluhm B."/>
            <person name="Cannon C."/>
            <person name="Castanera R."/>
            <person name="Culley D."/>
            <person name="Daum C."/>
            <person name="Ezra D."/>
            <person name="Gonzalez J."/>
            <person name="Henrissat B."/>
            <person name="Kuo A."/>
            <person name="Liang C."/>
            <person name="Lipzen A."/>
            <person name="Lutzoni F."/>
            <person name="Magnuson J."/>
            <person name="Mondo S."/>
            <person name="Nolan M."/>
            <person name="Ohm R."/>
            <person name="Pangilinan J."/>
            <person name="Park H.-J."/>
            <person name="Ramirez L."/>
            <person name="Alfaro M."/>
            <person name="Sun H."/>
            <person name="Tritt A."/>
            <person name="Yoshinaga Y."/>
            <person name="Zwiers L.-H."/>
            <person name="Turgeon B."/>
            <person name="Goodwin S."/>
            <person name="Spatafora J."/>
            <person name="Crous P."/>
            <person name="Grigoriev I."/>
        </authorList>
    </citation>
    <scope>NUCLEOTIDE SEQUENCE</scope>
    <source>
        <strain evidence="1">CBS 161.51</strain>
    </source>
</reference>
<name>A0A6A5SVQ0_9PLEO</name>
<dbReference type="OrthoDB" id="3694387at2759"/>
<organism evidence="1 2">
    <name type="scientific">Clathrospora elynae</name>
    <dbReference type="NCBI Taxonomy" id="706981"/>
    <lineage>
        <taxon>Eukaryota</taxon>
        <taxon>Fungi</taxon>
        <taxon>Dikarya</taxon>
        <taxon>Ascomycota</taxon>
        <taxon>Pezizomycotina</taxon>
        <taxon>Dothideomycetes</taxon>
        <taxon>Pleosporomycetidae</taxon>
        <taxon>Pleosporales</taxon>
        <taxon>Diademaceae</taxon>
        <taxon>Clathrospora</taxon>
    </lineage>
</organism>
<keyword evidence="2" id="KW-1185">Reference proteome</keyword>
<dbReference type="Proteomes" id="UP000800038">
    <property type="component" value="Unassembled WGS sequence"/>
</dbReference>
<dbReference type="EMBL" id="ML976021">
    <property type="protein sequence ID" value="KAF1943898.1"/>
    <property type="molecule type" value="Genomic_DNA"/>
</dbReference>
<protein>
    <submittedName>
        <fullName evidence="1">Uncharacterized protein</fullName>
    </submittedName>
</protein>
<proteinExistence type="predicted"/>
<evidence type="ECO:0000313" key="1">
    <source>
        <dbReference type="EMBL" id="KAF1943898.1"/>
    </source>
</evidence>